<dbReference type="PROSITE" id="PS51077">
    <property type="entry name" value="HTH_ICLR"/>
    <property type="match status" value="1"/>
</dbReference>
<reference evidence="6 7" key="1">
    <citation type="submission" date="2018-10" db="EMBL/GenBank/DDBJ databases">
        <title>Isolation from cow dung.</title>
        <authorList>
            <person name="Ling L."/>
        </authorList>
    </citation>
    <scope>NUCLEOTIDE SEQUENCE [LARGE SCALE GENOMIC DNA]</scope>
    <source>
        <strain evidence="6 7">NEAU-LL90</strain>
    </source>
</reference>
<dbReference type="SUPFAM" id="SSF46785">
    <property type="entry name" value="Winged helix' DNA-binding domain"/>
    <property type="match status" value="1"/>
</dbReference>
<dbReference type="InterPro" id="IPR050707">
    <property type="entry name" value="HTH_MetabolicPath_Reg"/>
</dbReference>
<dbReference type="PANTHER" id="PTHR30136">
    <property type="entry name" value="HELIX-TURN-HELIX TRANSCRIPTIONAL REGULATOR, ICLR FAMILY"/>
    <property type="match status" value="1"/>
</dbReference>
<dbReference type="SMART" id="SM00346">
    <property type="entry name" value="HTH_ICLR"/>
    <property type="match status" value="1"/>
</dbReference>
<feature type="domain" description="IclR-ED" evidence="5">
    <location>
        <begin position="69"/>
        <end position="242"/>
    </location>
</feature>
<dbReference type="InterPro" id="IPR014757">
    <property type="entry name" value="Tscrpt_reg_IclR_C"/>
</dbReference>
<evidence type="ECO:0000313" key="6">
    <source>
        <dbReference type="EMBL" id="RMI30573.1"/>
    </source>
</evidence>
<name>A0A3M2L226_9NOCA</name>
<gene>
    <name evidence="6" type="ORF">EBN03_21110</name>
</gene>
<dbReference type="GO" id="GO:0003700">
    <property type="term" value="F:DNA-binding transcription factor activity"/>
    <property type="evidence" value="ECO:0007669"/>
    <property type="project" value="TreeGrafter"/>
</dbReference>
<organism evidence="6 7">
    <name type="scientific">Nocardia stercoris</name>
    <dbReference type="NCBI Taxonomy" id="2483361"/>
    <lineage>
        <taxon>Bacteria</taxon>
        <taxon>Bacillati</taxon>
        <taxon>Actinomycetota</taxon>
        <taxon>Actinomycetes</taxon>
        <taxon>Mycobacteriales</taxon>
        <taxon>Nocardiaceae</taxon>
        <taxon>Nocardia</taxon>
    </lineage>
</organism>
<keyword evidence="3" id="KW-0804">Transcription</keyword>
<dbReference type="AlphaFoldDB" id="A0A3M2L226"/>
<dbReference type="InterPro" id="IPR036390">
    <property type="entry name" value="WH_DNA-bd_sf"/>
</dbReference>
<evidence type="ECO:0000256" key="2">
    <source>
        <dbReference type="ARBA" id="ARBA00023125"/>
    </source>
</evidence>
<dbReference type="Proteomes" id="UP000279275">
    <property type="component" value="Unassembled WGS sequence"/>
</dbReference>
<evidence type="ECO:0000259" key="5">
    <source>
        <dbReference type="PROSITE" id="PS51078"/>
    </source>
</evidence>
<evidence type="ECO:0000313" key="7">
    <source>
        <dbReference type="Proteomes" id="UP000279275"/>
    </source>
</evidence>
<evidence type="ECO:0000259" key="4">
    <source>
        <dbReference type="PROSITE" id="PS51077"/>
    </source>
</evidence>
<evidence type="ECO:0000256" key="3">
    <source>
        <dbReference type="ARBA" id="ARBA00023163"/>
    </source>
</evidence>
<evidence type="ECO:0000256" key="1">
    <source>
        <dbReference type="ARBA" id="ARBA00023015"/>
    </source>
</evidence>
<dbReference type="Pfam" id="PF01614">
    <property type="entry name" value="IclR_C"/>
    <property type="match status" value="1"/>
</dbReference>
<dbReference type="SUPFAM" id="SSF55781">
    <property type="entry name" value="GAF domain-like"/>
    <property type="match status" value="1"/>
</dbReference>
<dbReference type="InterPro" id="IPR005471">
    <property type="entry name" value="Tscrpt_reg_IclR_N"/>
</dbReference>
<accession>A0A3M2L226</accession>
<protein>
    <submittedName>
        <fullName evidence="6">IclR family transcriptional regulator</fullName>
    </submittedName>
</protein>
<dbReference type="InterPro" id="IPR029016">
    <property type="entry name" value="GAF-like_dom_sf"/>
</dbReference>
<sequence>MNHGRGGGAVANSIAILETVAECGVGVTAKEIAQRLELSPATAYRLLNTLVADEYLIRTADLRGFGLGVRLRGLAAALNSPTLPSAAREQLAEFRGSTRFAVHLMGFRAATVVVVGGDPDNPVRGERELGRNLHASAAGKLLLATRTQWRELVPAPVRLTDRTVVEHSALADEIRTIRRSGYARSVGELVPGLACLAYPIHGENGVVEGALCLAGPSNRIDALEDHDEPARRYAARLGPLIY</sequence>
<dbReference type="EMBL" id="RFFH01000009">
    <property type="protein sequence ID" value="RMI30573.1"/>
    <property type="molecule type" value="Genomic_DNA"/>
</dbReference>
<keyword evidence="7" id="KW-1185">Reference proteome</keyword>
<dbReference type="Gene3D" id="3.30.450.40">
    <property type="match status" value="1"/>
</dbReference>
<dbReference type="PROSITE" id="PS51078">
    <property type="entry name" value="ICLR_ED"/>
    <property type="match status" value="1"/>
</dbReference>
<dbReference type="PANTHER" id="PTHR30136:SF35">
    <property type="entry name" value="HTH-TYPE TRANSCRIPTIONAL REGULATOR RV1719"/>
    <property type="match status" value="1"/>
</dbReference>
<dbReference type="Pfam" id="PF09339">
    <property type="entry name" value="HTH_IclR"/>
    <property type="match status" value="1"/>
</dbReference>
<keyword evidence="2" id="KW-0238">DNA-binding</keyword>
<dbReference type="GO" id="GO:0003677">
    <property type="term" value="F:DNA binding"/>
    <property type="evidence" value="ECO:0007669"/>
    <property type="project" value="UniProtKB-KW"/>
</dbReference>
<dbReference type="InterPro" id="IPR036388">
    <property type="entry name" value="WH-like_DNA-bd_sf"/>
</dbReference>
<feature type="domain" description="HTH iclR-type" evidence="4">
    <location>
        <begin position="7"/>
        <end position="69"/>
    </location>
</feature>
<comment type="caution">
    <text evidence="6">The sequence shown here is derived from an EMBL/GenBank/DDBJ whole genome shotgun (WGS) entry which is preliminary data.</text>
</comment>
<dbReference type="OrthoDB" id="5242615at2"/>
<keyword evidence="1" id="KW-0805">Transcription regulation</keyword>
<dbReference type="RefSeq" id="WP_122189812.1">
    <property type="nucleotide sequence ID" value="NZ_RFFH01000009.1"/>
</dbReference>
<dbReference type="GO" id="GO:0045892">
    <property type="term" value="P:negative regulation of DNA-templated transcription"/>
    <property type="evidence" value="ECO:0007669"/>
    <property type="project" value="TreeGrafter"/>
</dbReference>
<proteinExistence type="predicted"/>
<dbReference type="Gene3D" id="1.10.10.10">
    <property type="entry name" value="Winged helix-like DNA-binding domain superfamily/Winged helix DNA-binding domain"/>
    <property type="match status" value="1"/>
</dbReference>